<dbReference type="PATRIC" id="fig|53413.25.peg.4304"/>
<evidence type="ECO:0000313" key="1">
    <source>
        <dbReference type="EMBL" id="KPL50621.1"/>
    </source>
</evidence>
<organism evidence="1 2">
    <name type="scientific">Xanthomonas axonopodis</name>
    <dbReference type="NCBI Taxonomy" id="53413"/>
    <lineage>
        <taxon>Bacteria</taxon>
        <taxon>Pseudomonadati</taxon>
        <taxon>Pseudomonadota</taxon>
        <taxon>Gammaproteobacteria</taxon>
        <taxon>Lysobacterales</taxon>
        <taxon>Lysobacteraceae</taxon>
        <taxon>Xanthomonas</taxon>
    </lineage>
</organism>
<gene>
    <name evidence="1" type="ORF">XAXN_00630</name>
</gene>
<dbReference type="EMBL" id="JFAQ01000008">
    <property type="protein sequence ID" value="KPL50621.1"/>
    <property type="molecule type" value="Genomic_DNA"/>
</dbReference>
<dbReference type="AlphaFoldDB" id="A0A0P6W8H6"/>
<name>A0A0P6W8H6_9XANT</name>
<dbReference type="Proteomes" id="UP000054035">
    <property type="component" value="Unassembled WGS sequence"/>
</dbReference>
<comment type="caution">
    <text evidence="1">The sequence shown here is derived from an EMBL/GenBank/DDBJ whole genome shotgun (WGS) entry which is preliminary data.</text>
</comment>
<sequence>MIETVIANTMSLRDGACGDTAISGNTFTKDEESRGDAMRGKDVEHFWGVDRMRTVVESQMNFFRHRFYHHH</sequence>
<reference evidence="1 2" key="1">
    <citation type="submission" date="2014-02" db="EMBL/GenBank/DDBJ databases">
        <title>Genome sequence of Xanthomonas axonopodis DSM 3585 (T).</title>
        <authorList>
            <person name="Midha S."/>
            <person name="Patil P.B."/>
        </authorList>
    </citation>
    <scope>NUCLEOTIDE SEQUENCE [LARGE SCALE GENOMIC DNA]</scope>
    <source>
        <strain evidence="1 2">DSM 3585</strain>
    </source>
</reference>
<protein>
    <submittedName>
        <fullName evidence="1">Uncharacterized protein</fullName>
    </submittedName>
</protein>
<accession>A0A0P6W8H6</accession>
<proteinExistence type="predicted"/>
<evidence type="ECO:0000313" key="2">
    <source>
        <dbReference type="Proteomes" id="UP000054035"/>
    </source>
</evidence>